<dbReference type="EMBL" id="CH476621">
    <property type="protein sequence ID" value="EDN91133.1"/>
    <property type="molecule type" value="Genomic_DNA"/>
</dbReference>
<name>A7E5G1_SCLS1</name>
<protein>
    <submittedName>
        <fullName evidence="2">Uncharacterized protein</fullName>
    </submittedName>
</protein>
<feature type="compositionally biased region" description="Basic and acidic residues" evidence="1">
    <location>
        <begin position="34"/>
        <end position="50"/>
    </location>
</feature>
<dbReference type="HOGENOM" id="CLU_3125902_0_0_1"/>
<organism evidence="2 3">
    <name type="scientific">Sclerotinia sclerotiorum (strain ATCC 18683 / 1980 / Ss-1)</name>
    <name type="common">White mold</name>
    <name type="synonym">Whetzelinia sclerotiorum</name>
    <dbReference type="NCBI Taxonomy" id="665079"/>
    <lineage>
        <taxon>Eukaryota</taxon>
        <taxon>Fungi</taxon>
        <taxon>Dikarya</taxon>
        <taxon>Ascomycota</taxon>
        <taxon>Pezizomycotina</taxon>
        <taxon>Leotiomycetes</taxon>
        <taxon>Helotiales</taxon>
        <taxon>Sclerotiniaceae</taxon>
        <taxon>Sclerotinia</taxon>
    </lineage>
</organism>
<sequence>MCVNQCSTIHWITEGWRKEEIDLSDDITQSMTHPMRDMNNRNDKTGKARQ</sequence>
<dbReference type="RefSeq" id="XP_001598447.1">
    <property type="nucleotide sequence ID" value="XM_001598397.1"/>
</dbReference>
<accession>A7E5G1</accession>
<evidence type="ECO:0000256" key="1">
    <source>
        <dbReference type="SAM" id="MobiDB-lite"/>
    </source>
</evidence>
<gene>
    <name evidence="2" type="ORF">SS1G_00536</name>
</gene>
<evidence type="ECO:0000313" key="2">
    <source>
        <dbReference type="EMBL" id="EDN91133.1"/>
    </source>
</evidence>
<dbReference type="AlphaFoldDB" id="A7E5G1"/>
<proteinExistence type="predicted"/>
<evidence type="ECO:0000313" key="3">
    <source>
        <dbReference type="Proteomes" id="UP000001312"/>
    </source>
</evidence>
<dbReference type="Proteomes" id="UP000001312">
    <property type="component" value="Unassembled WGS sequence"/>
</dbReference>
<dbReference type="KEGG" id="ssl:SS1G_00536"/>
<keyword evidence="3" id="KW-1185">Reference proteome</keyword>
<dbReference type="InParanoid" id="A7E5G1"/>
<dbReference type="GeneID" id="5495215"/>
<reference evidence="3" key="1">
    <citation type="journal article" date="2011" name="PLoS Genet.">
        <title>Genomic analysis of the necrotrophic fungal pathogens Sclerotinia sclerotiorum and Botrytis cinerea.</title>
        <authorList>
            <person name="Amselem J."/>
            <person name="Cuomo C.A."/>
            <person name="van Kan J.A."/>
            <person name="Viaud M."/>
            <person name="Benito E.P."/>
            <person name="Couloux A."/>
            <person name="Coutinho P.M."/>
            <person name="de Vries R.P."/>
            <person name="Dyer P.S."/>
            <person name="Fillinger S."/>
            <person name="Fournier E."/>
            <person name="Gout L."/>
            <person name="Hahn M."/>
            <person name="Kohn L."/>
            <person name="Lapalu N."/>
            <person name="Plummer K.M."/>
            <person name="Pradier J.M."/>
            <person name="Quevillon E."/>
            <person name="Sharon A."/>
            <person name="Simon A."/>
            <person name="ten Have A."/>
            <person name="Tudzynski B."/>
            <person name="Tudzynski P."/>
            <person name="Wincker P."/>
            <person name="Andrew M."/>
            <person name="Anthouard V."/>
            <person name="Beever R.E."/>
            <person name="Beffa R."/>
            <person name="Benoit I."/>
            <person name="Bouzid O."/>
            <person name="Brault B."/>
            <person name="Chen Z."/>
            <person name="Choquer M."/>
            <person name="Collemare J."/>
            <person name="Cotton P."/>
            <person name="Danchin E.G."/>
            <person name="Da Silva C."/>
            <person name="Gautier A."/>
            <person name="Giraud C."/>
            <person name="Giraud T."/>
            <person name="Gonzalez C."/>
            <person name="Grossetete S."/>
            <person name="Guldener U."/>
            <person name="Henrissat B."/>
            <person name="Howlett B.J."/>
            <person name="Kodira C."/>
            <person name="Kretschmer M."/>
            <person name="Lappartient A."/>
            <person name="Leroch M."/>
            <person name="Levis C."/>
            <person name="Mauceli E."/>
            <person name="Neuveglise C."/>
            <person name="Oeser B."/>
            <person name="Pearson M."/>
            <person name="Poulain J."/>
            <person name="Poussereau N."/>
            <person name="Quesneville H."/>
            <person name="Rascle C."/>
            <person name="Schumacher J."/>
            <person name="Segurens B."/>
            <person name="Sexton A."/>
            <person name="Silva E."/>
            <person name="Sirven C."/>
            <person name="Soanes D.M."/>
            <person name="Talbot N.J."/>
            <person name="Templeton M."/>
            <person name="Yandava C."/>
            <person name="Yarden O."/>
            <person name="Zeng Q."/>
            <person name="Rollins J.A."/>
            <person name="Lebrun M.H."/>
            <person name="Dickman M."/>
        </authorList>
    </citation>
    <scope>NUCLEOTIDE SEQUENCE [LARGE SCALE GENOMIC DNA]</scope>
    <source>
        <strain evidence="3">ATCC 18683 / 1980 / Ss-1</strain>
    </source>
</reference>
<feature type="region of interest" description="Disordered" evidence="1">
    <location>
        <begin position="28"/>
        <end position="50"/>
    </location>
</feature>